<dbReference type="PANTHER" id="PTHR43190">
    <property type="entry name" value="N-ACETYL-D-GLUCOSAMINE KINASE"/>
    <property type="match status" value="1"/>
</dbReference>
<dbReference type="Proteomes" id="UP000678895">
    <property type="component" value="Unassembled WGS sequence"/>
</dbReference>
<dbReference type="PANTHER" id="PTHR43190:SF3">
    <property type="entry name" value="N-ACETYL-D-GLUCOSAMINE KINASE"/>
    <property type="match status" value="1"/>
</dbReference>
<dbReference type="AlphaFoldDB" id="A0A920CNX3"/>
<proteinExistence type="predicted"/>
<sequence length="325" mass="35599">MNYYLGIDGGGSKTLAVVTDEQGTIMGRGLSGCGNHQVQAELARHSIQQATDEAIKQAGITRNQLSYAMFGLAGADREADFRVLRPMIADMQFPQHGIVCDTEIGLRAGTRQADGVVLVCGSGTNCYGMNKQGESLQVGGFGYMFGDFGGGSELAVEVFRTVIRAWEGRENSTLLTEAVLQTLEYPSVERLFHNYLDRGAKAPRHLTKLLFQVAEQDEAARAILQRQGRELGKTAAAVIRRLGMMQDHFDLVLVGSVLTRSDHRFITPQIEEMIKPLAPGCRLRRLTMEPVAGAILLAMEKSEHPVEDGVYDRLNEGLSVKEEQA</sequence>
<evidence type="ECO:0000259" key="1">
    <source>
        <dbReference type="Pfam" id="PF01869"/>
    </source>
</evidence>
<comment type="caution">
    <text evidence="2">The sequence shown here is derived from an EMBL/GenBank/DDBJ whole genome shotgun (WGS) entry which is preliminary data.</text>
</comment>
<keyword evidence="2" id="KW-0418">Kinase</keyword>
<dbReference type="InterPro" id="IPR052519">
    <property type="entry name" value="Euk-type_GlcNAc_Kinase"/>
</dbReference>
<accession>A0A920CNX3</accession>
<dbReference type="GO" id="GO:0016301">
    <property type="term" value="F:kinase activity"/>
    <property type="evidence" value="ECO:0007669"/>
    <property type="project" value="UniProtKB-KW"/>
</dbReference>
<dbReference type="Pfam" id="PF01869">
    <property type="entry name" value="BcrAD_BadFG"/>
    <property type="match status" value="1"/>
</dbReference>
<reference evidence="2" key="1">
    <citation type="submission" date="2021-03" db="EMBL/GenBank/DDBJ databases">
        <title>Antimicrobial resistance genes in bacteria isolated from Japanese honey, and their potential for conferring macrolide and lincosamide resistance in the American foulbrood pathogen Paenibacillus larvae.</title>
        <authorList>
            <person name="Okamoto M."/>
            <person name="Kumagai M."/>
            <person name="Kanamori H."/>
            <person name="Takamatsu D."/>
        </authorList>
    </citation>
    <scope>NUCLEOTIDE SEQUENCE</scope>
    <source>
        <strain evidence="2">J41TS4</strain>
    </source>
</reference>
<dbReference type="RefSeq" id="WP_301629948.1">
    <property type="nucleotide sequence ID" value="NZ_BORS01000016.1"/>
</dbReference>
<dbReference type="CDD" id="cd24007">
    <property type="entry name" value="ASKHA_NBD_eukNAGK-like"/>
    <property type="match status" value="1"/>
</dbReference>
<evidence type="ECO:0000313" key="2">
    <source>
        <dbReference type="EMBL" id="GIO44274.1"/>
    </source>
</evidence>
<dbReference type="InterPro" id="IPR043129">
    <property type="entry name" value="ATPase_NBD"/>
</dbReference>
<dbReference type="EMBL" id="BORS01000016">
    <property type="protein sequence ID" value="GIO44274.1"/>
    <property type="molecule type" value="Genomic_DNA"/>
</dbReference>
<dbReference type="SUPFAM" id="SSF53067">
    <property type="entry name" value="Actin-like ATPase domain"/>
    <property type="match status" value="2"/>
</dbReference>
<dbReference type="InterPro" id="IPR002731">
    <property type="entry name" value="ATPase_BadF"/>
</dbReference>
<keyword evidence="3" id="KW-1185">Reference proteome</keyword>
<gene>
    <name evidence="2" type="ORF">J41TS4_40320</name>
</gene>
<keyword evidence="2" id="KW-0808">Transferase</keyword>
<feature type="domain" description="ATPase BadF/BadG/BcrA/BcrD type" evidence="1">
    <location>
        <begin position="5"/>
        <end position="298"/>
    </location>
</feature>
<organism evidence="2 3">
    <name type="scientific">Paenibacillus apis</name>
    <dbReference type="NCBI Taxonomy" id="1792174"/>
    <lineage>
        <taxon>Bacteria</taxon>
        <taxon>Bacillati</taxon>
        <taxon>Bacillota</taxon>
        <taxon>Bacilli</taxon>
        <taxon>Bacillales</taxon>
        <taxon>Paenibacillaceae</taxon>
        <taxon>Paenibacillus</taxon>
    </lineage>
</organism>
<protein>
    <submittedName>
        <fullName evidence="2">Kinase</fullName>
    </submittedName>
</protein>
<dbReference type="Gene3D" id="3.30.420.40">
    <property type="match status" value="2"/>
</dbReference>
<name>A0A920CNX3_9BACL</name>
<evidence type="ECO:0000313" key="3">
    <source>
        <dbReference type="Proteomes" id="UP000678895"/>
    </source>
</evidence>